<keyword evidence="4" id="KW-0804">Transcription</keyword>
<dbReference type="PRINTS" id="PR00040">
    <property type="entry name" value="HTHMERR"/>
</dbReference>
<dbReference type="InterPro" id="IPR000551">
    <property type="entry name" value="MerR-type_HTH_dom"/>
</dbReference>
<dbReference type="PANTHER" id="PTHR30204">
    <property type="entry name" value="REDOX-CYCLING DRUG-SENSING TRANSCRIPTIONAL ACTIVATOR SOXR"/>
    <property type="match status" value="1"/>
</dbReference>
<dbReference type="GO" id="GO:0003677">
    <property type="term" value="F:DNA binding"/>
    <property type="evidence" value="ECO:0007669"/>
    <property type="project" value="UniProtKB-KW"/>
</dbReference>
<keyword evidence="2" id="KW-0805">Transcription regulation</keyword>
<feature type="domain" description="HTH merR-type" evidence="5">
    <location>
        <begin position="8"/>
        <end position="76"/>
    </location>
</feature>
<dbReference type="InterPro" id="IPR009061">
    <property type="entry name" value="DNA-bd_dom_put_sf"/>
</dbReference>
<dbReference type="InterPro" id="IPR047057">
    <property type="entry name" value="MerR_fam"/>
</dbReference>
<dbReference type="Gene3D" id="1.10.1660.10">
    <property type="match status" value="1"/>
</dbReference>
<sequence length="122" mass="13629">MSGPHDDVLSIGELSRRTRASVRSIRHYEQSGLLDAARTSTGHRRFTADDVETVRRIRLLLDGGLSLAVIAKVLPCFADEGATLDACVAEYLRDHLHTVQERIAHLDRQRESITRLQQLVSA</sequence>
<comment type="caution">
    <text evidence="6">The sequence shown here is derived from an EMBL/GenBank/DDBJ whole genome shotgun (WGS) entry which is preliminary data.</text>
</comment>
<evidence type="ECO:0000256" key="3">
    <source>
        <dbReference type="ARBA" id="ARBA00023125"/>
    </source>
</evidence>
<dbReference type="AlphaFoldDB" id="A0A4Q7M586"/>
<organism evidence="6 7">
    <name type="scientific">Xylanimonas ulmi</name>
    <dbReference type="NCBI Taxonomy" id="228973"/>
    <lineage>
        <taxon>Bacteria</taxon>
        <taxon>Bacillati</taxon>
        <taxon>Actinomycetota</taxon>
        <taxon>Actinomycetes</taxon>
        <taxon>Micrococcales</taxon>
        <taxon>Promicromonosporaceae</taxon>
        <taxon>Xylanimonas</taxon>
    </lineage>
</organism>
<dbReference type="PROSITE" id="PS50937">
    <property type="entry name" value="HTH_MERR_2"/>
    <property type="match status" value="1"/>
</dbReference>
<dbReference type="PANTHER" id="PTHR30204:SF69">
    <property type="entry name" value="MERR-FAMILY TRANSCRIPTIONAL REGULATOR"/>
    <property type="match status" value="1"/>
</dbReference>
<dbReference type="SMART" id="SM00422">
    <property type="entry name" value="HTH_MERR"/>
    <property type="match status" value="1"/>
</dbReference>
<evidence type="ECO:0000256" key="4">
    <source>
        <dbReference type="ARBA" id="ARBA00023163"/>
    </source>
</evidence>
<gene>
    <name evidence="6" type="ORF">EV386_2918</name>
</gene>
<dbReference type="EMBL" id="SGWX01000001">
    <property type="protein sequence ID" value="RZS62581.1"/>
    <property type="molecule type" value="Genomic_DNA"/>
</dbReference>
<dbReference type="GO" id="GO:0003700">
    <property type="term" value="F:DNA-binding transcription factor activity"/>
    <property type="evidence" value="ECO:0007669"/>
    <property type="project" value="InterPro"/>
</dbReference>
<dbReference type="Pfam" id="PF13411">
    <property type="entry name" value="MerR_1"/>
    <property type="match status" value="1"/>
</dbReference>
<evidence type="ECO:0000313" key="7">
    <source>
        <dbReference type="Proteomes" id="UP000293852"/>
    </source>
</evidence>
<keyword evidence="3 6" id="KW-0238">DNA-binding</keyword>
<keyword evidence="1" id="KW-0678">Repressor</keyword>
<evidence type="ECO:0000259" key="5">
    <source>
        <dbReference type="PROSITE" id="PS50937"/>
    </source>
</evidence>
<evidence type="ECO:0000313" key="6">
    <source>
        <dbReference type="EMBL" id="RZS62581.1"/>
    </source>
</evidence>
<proteinExistence type="predicted"/>
<evidence type="ECO:0000256" key="2">
    <source>
        <dbReference type="ARBA" id="ARBA00023015"/>
    </source>
</evidence>
<dbReference type="Proteomes" id="UP000293852">
    <property type="component" value="Unassembled WGS sequence"/>
</dbReference>
<name>A0A4Q7M586_9MICO</name>
<accession>A0A4Q7M586</accession>
<reference evidence="6 7" key="1">
    <citation type="submission" date="2019-02" db="EMBL/GenBank/DDBJ databases">
        <title>Sequencing the genomes of 1000 actinobacteria strains.</title>
        <authorList>
            <person name="Klenk H.-P."/>
        </authorList>
    </citation>
    <scope>NUCLEOTIDE SEQUENCE [LARGE SCALE GENOMIC DNA]</scope>
    <source>
        <strain evidence="6 7">DSM 16932</strain>
    </source>
</reference>
<dbReference type="RefSeq" id="WP_207216544.1">
    <property type="nucleotide sequence ID" value="NZ_SGWX01000001.1"/>
</dbReference>
<protein>
    <submittedName>
        <fullName evidence="6">DNA-binding transcriptional MerR regulator</fullName>
    </submittedName>
</protein>
<keyword evidence="7" id="KW-1185">Reference proteome</keyword>
<evidence type="ECO:0000256" key="1">
    <source>
        <dbReference type="ARBA" id="ARBA00022491"/>
    </source>
</evidence>
<dbReference type="SUPFAM" id="SSF46955">
    <property type="entry name" value="Putative DNA-binding domain"/>
    <property type="match status" value="1"/>
</dbReference>